<dbReference type="GO" id="GO:0045892">
    <property type="term" value="P:negative regulation of DNA-templated transcription"/>
    <property type="evidence" value="ECO:0007669"/>
    <property type="project" value="UniProtKB-ARBA"/>
</dbReference>
<dbReference type="PROSITE" id="PS01081">
    <property type="entry name" value="HTH_TETR_1"/>
    <property type="match status" value="1"/>
</dbReference>
<dbReference type="GO" id="GO:0000976">
    <property type="term" value="F:transcription cis-regulatory region binding"/>
    <property type="evidence" value="ECO:0007669"/>
    <property type="project" value="TreeGrafter"/>
</dbReference>
<dbReference type="FunFam" id="1.10.10.60:FF:000141">
    <property type="entry name" value="TetR family transcriptional regulator"/>
    <property type="match status" value="1"/>
</dbReference>
<dbReference type="Pfam" id="PF14246">
    <property type="entry name" value="TetR_C_7"/>
    <property type="match status" value="1"/>
</dbReference>
<keyword evidence="7" id="KW-1185">Reference proteome</keyword>
<organism evidence="6 7">
    <name type="scientific">Vasconcelosia minhoensis LEGE 07310</name>
    <dbReference type="NCBI Taxonomy" id="915328"/>
    <lineage>
        <taxon>Bacteria</taxon>
        <taxon>Bacillati</taxon>
        <taxon>Cyanobacteriota</taxon>
        <taxon>Cyanophyceae</taxon>
        <taxon>Nodosilineales</taxon>
        <taxon>Cymatolegaceae</taxon>
        <taxon>Vasconcelosia</taxon>
        <taxon>Vasconcelosia minhoensis</taxon>
    </lineage>
</organism>
<dbReference type="InterPro" id="IPR039536">
    <property type="entry name" value="TetR_C_Proteobacteria"/>
</dbReference>
<dbReference type="PANTHER" id="PTHR30055">
    <property type="entry name" value="HTH-TYPE TRANSCRIPTIONAL REGULATOR RUTR"/>
    <property type="match status" value="1"/>
</dbReference>
<comment type="caution">
    <text evidence="6">The sequence shown here is derived from an EMBL/GenBank/DDBJ whole genome shotgun (WGS) entry which is preliminary data.</text>
</comment>
<evidence type="ECO:0000256" key="4">
    <source>
        <dbReference type="PROSITE-ProRule" id="PRU00335"/>
    </source>
</evidence>
<keyword evidence="3" id="KW-0804">Transcription</keyword>
<dbReference type="Proteomes" id="UP000636505">
    <property type="component" value="Unassembled WGS sequence"/>
</dbReference>
<dbReference type="AlphaFoldDB" id="A0A8J7AIF3"/>
<reference evidence="6" key="1">
    <citation type="submission" date="2020-10" db="EMBL/GenBank/DDBJ databases">
        <authorList>
            <person name="Castelo-Branco R."/>
            <person name="Eusebio N."/>
            <person name="Adriana R."/>
            <person name="Vieira A."/>
            <person name="Brugerolle De Fraissinette N."/>
            <person name="Rezende De Castro R."/>
            <person name="Schneider M.P."/>
            <person name="Vasconcelos V."/>
            <person name="Leao P.N."/>
        </authorList>
    </citation>
    <scope>NUCLEOTIDE SEQUENCE</scope>
    <source>
        <strain evidence="6">LEGE 07310</strain>
    </source>
</reference>
<dbReference type="Gene3D" id="1.10.357.10">
    <property type="entry name" value="Tetracycline Repressor, domain 2"/>
    <property type="match status" value="1"/>
</dbReference>
<dbReference type="InterPro" id="IPR036271">
    <property type="entry name" value="Tet_transcr_reg_TetR-rel_C_sf"/>
</dbReference>
<dbReference type="SUPFAM" id="SSF48498">
    <property type="entry name" value="Tetracyclin repressor-like, C-terminal domain"/>
    <property type="match status" value="1"/>
</dbReference>
<name>A0A8J7AIF3_9CYAN</name>
<dbReference type="GO" id="GO:0003700">
    <property type="term" value="F:DNA-binding transcription factor activity"/>
    <property type="evidence" value="ECO:0007669"/>
    <property type="project" value="TreeGrafter"/>
</dbReference>
<dbReference type="InterPro" id="IPR009057">
    <property type="entry name" value="Homeodomain-like_sf"/>
</dbReference>
<proteinExistence type="predicted"/>
<feature type="domain" description="HTH tetR-type" evidence="5">
    <location>
        <begin position="11"/>
        <end position="71"/>
    </location>
</feature>
<keyword evidence="1" id="KW-0805">Transcription regulation</keyword>
<dbReference type="RefSeq" id="WP_193904652.1">
    <property type="nucleotide sequence ID" value="NZ_JADEXG010000002.1"/>
</dbReference>
<dbReference type="EMBL" id="JADEXG010000002">
    <property type="protein sequence ID" value="MBE9075990.1"/>
    <property type="molecule type" value="Genomic_DNA"/>
</dbReference>
<evidence type="ECO:0000256" key="2">
    <source>
        <dbReference type="ARBA" id="ARBA00023125"/>
    </source>
</evidence>
<sequence>MIAKTPLDLKSPKARQILEGAKTAFLELGYEGASTDEIVRRAGVSKGTLYNYFPDKQSLFRAFVEGECQRQISQIFEISNPEDTESTLREIAQHIAKLLTSPAMHSIFRLVAAETPRFPDLARTFFDSGPDLGVRRLAQFLAAAVARGDLKIDDIELAASQFEQLCRADIFHKQLFHIRQSFTQSEIDRVADGAVYVFLRAYHP</sequence>
<evidence type="ECO:0000313" key="6">
    <source>
        <dbReference type="EMBL" id="MBE9075990.1"/>
    </source>
</evidence>
<gene>
    <name evidence="6" type="ORF">IQ241_01545</name>
</gene>
<keyword evidence="2 4" id="KW-0238">DNA-binding</keyword>
<feature type="DNA-binding region" description="H-T-H motif" evidence="4">
    <location>
        <begin position="34"/>
        <end position="53"/>
    </location>
</feature>
<dbReference type="InterPro" id="IPR050109">
    <property type="entry name" value="HTH-type_TetR-like_transc_reg"/>
</dbReference>
<dbReference type="InterPro" id="IPR023772">
    <property type="entry name" value="DNA-bd_HTH_TetR-type_CS"/>
</dbReference>
<evidence type="ECO:0000313" key="7">
    <source>
        <dbReference type="Proteomes" id="UP000636505"/>
    </source>
</evidence>
<dbReference type="Pfam" id="PF00440">
    <property type="entry name" value="TetR_N"/>
    <property type="match status" value="1"/>
</dbReference>
<evidence type="ECO:0000256" key="3">
    <source>
        <dbReference type="ARBA" id="ARBA00023163"/>
    </source>
</evidence>
<dbReference type="PRINTS" id="PR00455">
    <property type="entry name" value="HTHTETR"/>
</dbReference>
<evidence type="ECO:0000256" key="1">
    <source>
        <dbReference type="ARBA" id="ARBA00023015"/>
    </source>
</evidence>
<accession>A0A8J7AIF3</accession>
<dbReference type="PROSITE" id="PS50977">
    <property type="entry name" value="HTH_TETR_2"/>
    <property type="match status" value="1"/>
</dbReference>
<dbReference type="Gene3D" id="1.10.10.60">
    <property type="entry name" value="Homeodomain-like"/>
    <property type="match status" value="1"/>
</dbReference>
<dbReference type="SUPFAM" id="SSF46689">
    <property type="entry name" value="Homeodomain-like"/>
    <property type="match status" value="1"/>
</dbReference>
<evidence type="ECO:0000259" key="5">
    <source>
        <dbReference type="PROSITE" id="PS50977"/>
    </source>
</evidence>
<protein>
    <submittedName>
        <fullName evidence="6">TetR/AcrR family transcriptional regulator</fullName>
    </submittedName>
</protein>
<dbReference type="InterPro" id="IPR001647">
    <property type="entry name" value="HTH_TetR"/>
</dbReference>
<dbReference type="PANTHER" id="PTHR30055:SF146">
    <property type="entry name" value="HTH-TYPE TRANSCRIPTIONAL DUAL REGULATOR CECR"/>
    <property type="match status" value="1"/>
</dbReference>